<dbReference type="CDD" id="cd12148">
    <property type="entry name" value="fungal_TF_MHR"/>
    <property type="match status" value="1"/>
</dbReference>
<name>A0A9W4HFR4_PENOL</name>
<evidence type="ECO:0000256" key="1">
    <source>
        <dbReference type="ARBA" id="ARBA00004123"/>
    </source>
</evidence>
<protein>
    <recommendedName>
        <fullName evidence="6">Xylanolytic transcriptional activator regulatory domain-containing protein</fullName>
    </recommendedName>
</protein>
<dbReference type="GO" id="GO:0003677">
    <property type="term" value="F:DNA binding"/>
    <property type="evidence" value="ECO:0007669"/>
    <property type="project" value="InterPro"/>
</dbReference>
<comment type="caution">
    <text evidence="7">The sequence shown here is derived from an EMBL/GenBank/DDBJ whole genome shotgun (WGS) entry which is preliminary data.</text>
</comment>
<dbReference type="PANTHER" id="PTHR47338:SF7">
    <property type="entry name" value="ZN(II)2CYS6 TRANSCRIPTION FACTOR (EUROFUNG)"/>
    <property type="match status" value="1"/>
</dbReference>
<reference evidence="7" key="1">
    <citation type="submission" date="2021-07" db="EMBL/GenBank/DDBJ databases">
        <authorList>
            <person name="Branca A.L. A."/>
        </authorList>
    </citation>
    <scope>NUCLEOTIDE SEQUENCE</scope>
</reference>
<dbReference type="GO" id="GO:0000981">
    <property type="term" value="F:DNA-binding transcription factor activity, RNA polymerase II-specific"/>
    <property type="evidence" value="ECO:0007669"/>
    <property type="project" value="InterPro"/>
</dbReference>
<dbReference type="GO" id="GO:0006351">
    <property type="term" value="P:DNA-templated transcription"/>
    <property type="evidence" value="ECO:0007669"/>
    <property type="project" value="InterPro"/>
</dbReference>
<evidence type="ECO:0000313" key="8">
    <source>
        <dbReference type="Proteomes" id="UP001153618"/>
    </source>
</evidence>
<evidence type="ECO:0000256" key="4">
    <source>
        <dbReference type="ARBA" id="ARBA00023163"/>
    </source>
</evidence>
<sequence length="481" mass="54822">MPECASCVRRQRRCQYPKESGISNEKSLPISPEDISLGIDGYFEHLYPLPSYAFLHEQTVRQQNHESALEPTLALSIAAVVKLLLSNQDQSDLVTRAEAMVWEHIERPSIVKLQSLLLIIHYHIHKGQFARAYMLAGLAARGATALRLNYERPELDPIAQETRRRVLWALTFIDGQFSVGLPEYETIPHTIIYQQLPLSEDTFNGSPQKETQLSLLGGCVRISKIQKDIMRLTRQLALSEQPFTQLNGLVLEIQRDLWRLQAEIEISCGYSVCRPYELEKSRWFPRYLQISISWHQAHCDLYRLFLVGYPEAAPRIILEAIDADVKDHAARQCLEHVTQANEMFFGLLDIPKLVLPHYIAICAYQTTRLMLFLSSSPDLSLELSMAEVVQKAHAVVAVTHKYFSSPSTKELVLDLQRIVQVAKDDPRMIYSELCHSPSDQGVHRHNHLAIHSLVRQAHFADDGYGDIDSLERQSRPGQATQ</sequence>
<evidence type="ECO:0000259" key="6">
    <source>
        <dbReference type="Pfam" id="PF04082"/>
    </source>
</evidence>
<dbReference type="Proteomes" id="UP001153618">
    <property type="component" value="Unassembled WGS sequence"/>
</dbReference>
<keyword evidence="8" id="KW-1185">Reference proteome</keyword>
<dbReference type="InterPro" id="IPR050815">
    <property type="entry name" value="TF_fung"/>
</dbReference>
<proteinExistence type="predicted"/>
<dbReference type="OrthoDB" id="2563500at2759"/>
<dbReference type="GO" id="GO:0005634">
    <property type="term" value="C:nucleus"/>
    <property type="evidence" value="ECO:0007669"/>
    <property type="project" value="UniProtKB-SubCell"/>
</dbReference>
<keyword evidence="3" id="KW-0805">Transcription regulation</keyword>
<keyword evidence="5" id="KW-0539">Nucleus</keyword>
<dbReference type="PANTHER" id="PTHR47338">
    <property type="entry name" value="ZN(II)2CYS6 TRANSCRIPTION FACTOR (EUROFUNG)-RELATED"/>
    <property type="match status" value="1"/>
</dbReference>
<feature type="domain" description="Xylanolytic transcriptional activator regulatory" evidence="6">
    <location>
        <begin position="40"/>
        <end position="245"/>
    </location>
</feature>
<keyword evidence="2" id="KW-0479">Metal-binding</keyword>
<dbReference type="GO" id="GO:0008270">
    <property type="term" value="F:zinc ion binding"/>
    <property type="evidence" value="ECO:0007669"/>
    <property type="project" value="InterPro"/>
</dbReference>
<dbReference type="AlphaFoldDB" id="A0A9W4HFR4"/>
<evidence type="ECO:0000256" key="5">
    <source>
        <dbReference type="ARBA" id="ARBA00023242"/>
    </source>
</evidence>
<comment type="subcellular location">
    <subcellularLocation>
        <location evidence="1">Nucleus</location>
    </subcellularLocation>
</comment>
<evidence type="ECO:0000256" key="2">
    <source>
        <dbReference type="ARBA" id="ARBA00022723"/>
    </source>
</evidence>
<dbReference type="EMBL" id="CAJVOS010000012">
    <property type="protein sequence ID" value="CAG7999851.1"/>
    <property type="molecule type" value="Genomic_DNA"/>
</dbReference>
<organism evidence="7 8">
    <name type="scientific">Penicillium olsonii</name>
    <dbReference type="NCBI Taxonomy" id="99116"/>
    <lineage>
        <taxon>Eukaryota</taxon>
        <taxon>Fungi</taxon>
        <taxon>Dikarya</taxon>
        <taxon>Ascomycota</taxon>
        <taxon>Pezizomycotina</taxon>
        <taxon>Eurotiomycetes</taxon>
        <taxon>Eurotiomycetidae</taxon>
        <taxon>Eurotiales</taxon>
        <taxon>Aspergillaceae</taxon>
        <taxon>Penicillium</taxon>
    </lineage>
</organism>
<keyword evidence="4" id="KW-0804">Transcription</keyword>
<dbReference type="Pfam" id="PF04082">
    <property type="entry name" value="Fungal_trans"/>
    <property type="match status" value="1"/>
</dbReference>
<evidence type="ECO:0000256" key="3">
    <source>
        <dbReference type="ARBA" id="ARBA00023015"/>
    </source>
</evidence>
<dbReference type="InterPro" id="IPR007219">
    <property type="entry name" value="XnlR_reg_dom"/>
</dbReference>
<accession>A0A9W4HFR4</accession>
<evidence type="ECO:0000313" key="7">
    <source>
        <dbReference type="EMBL" id="CAG7999851.1"/>
    </source>
</evidence>
<gene>
    <name evidence="7" type="ORF">POLS_LOCUS1825</name>
</gene>